<evidence type="ECO:0000256" key="3">
    <source>
        <dbReference type="ARBA" id="ARBA00004656"/>
    </source>
</evidence>
<dbReference type="InterPro" id="IPR013083">
    <property type="entry name" value="Znf_RING/FYVE/PHD"/>
</dbReference>
<evidence type="ECO:0000256" key="9">
    <source>
        <dbReference type="SAM" id="Phobius"/>
    </source>
</evidence>
<evidence type="ECO:0000256" key="1">
    <source>
        <dbReference type="ARBA" id="ARBA00004127"/>
    </source>
</evidence>
<feature type="compositionally biased region" description="Low complexity" evidence="8">
    <location>
        <begin position="113"/>
        <end position="133"/>
    </location>
</feature>
<keyword evidence="9" id="KW-1133">Transmembrane helix</keyword>
<dbReference type="SUPFAM" id="SSF57850">
    <property type="entry name" value="RING/U-box"/>
    <property type="match status" value="1"/>
</dbReference>
<dbReference type="Proteomes" id="UP000825002">
    <property type="component" value="Unassembled WGS sequence"/>
</dbReference>
<protein>
    <submittedName>
        <fullName evidence="11">E3 ubiquitin-protein ligase MARCH8</fullName>
    </submittedName>
</protein>
<keyword evidence="6" id="KW-0862">Zinc</keyword>
<feature type="compositionally biased region" description="Basic and acidic residues" evidence="8">
    <location>
        <begin position="165"/>
        <end position="178"/>
    </location>
</feature>
<reference evidence="11 12" key="1">
    <citation type="submission" date="2020-10" db="EMBL/GenBank/DDBJ databases">
        <authorList>
            <person name="Klimov P.B."/>
            <person name="Dyachkov S.M."/>
            <person name="Chetverikov P.E."/>
        </authorList>
    </citation>
    <scope>NUCLEOTIDE SEQUENCE [LARGE SCALE GENOMIC DNA]</scope>
    <source>
        <strain evidence="11">BMOC 18-1129-001#AD2665</strain>
        <tissue evidence="11">Entire mites</tissue>
    </source>
</reference>
<proteinExistence type="predicted"/>
<gene>
    <name evidence="11" type="primary">March8</name>
    <name evidence="11" type="ORF">GZH46_00693</name>
</gene>
<keyword evidence="5" id="KW-0863">Zinc-finger</keyword>
<evidence type="ECO:0000256" key="8">
    <source>
        <dbReference type="SAM" id="MobiDB-lite"/>
    </source>
</evidence>
<feature type="region of interest" description="Disordered" evidence="8">
    <location>
        <begin position="1"/>
        <end position="42"/>
    </location>
</feature>
<feature type="transmembrane region" description="Helical" evidence="9">
    <location>
        <begin position="299"/>
        <end position="321"/>
    </location>
</feature>
<dbReference type="EMBL" id="JAIFTH010000082">
    <property type="protein sequence ID" value="KAG9510752.1"/>
    <property type="molecule type" value="Genomic_DNA"/>
</dbReference>
<organism evidence="11 12">
    <name type="scientific">Fragariocoptes setiger</name>
    <dbReference type="NCBI Taxonomy" id="1670756"/>
    <lineage>
        <taxon>Eukaryota</taxon>
        <taxon>Metazoa</taxon>
        <taxon>Ecdysozoa</taxon>
        <taxon>Arthropoda</taxon>
        <taxon>Chelicerata</taxon>
        <taxon>Arachnida</taxon>
        <taxon>Acari</taxon>
        <taxon>Acariformes</taxon>
        <taxon>Trombidiformes</taxon>
        <taxon>Prostigmata</taxon>
        <taxon>Eupodina</taxon>
        <taxon>Eriophyoidea</taxon>
        <taxon>Phytoptidae</taxon>
        <taxon>Fragariocoptes</taxon>
    </lineage>
</organism>
<sequence>MDGTHDDTVSTQRINQESRKSDISNQNQSNTEQKQLDDENEDVSTTKMLEVQIGNEKTTPHVTQTASHFIDLNDDVPTCRICHCTENGCDSVSGDNSYEQDSSNNNDPTNVPLSSSELRSSSSQIATSSALFSPIPGSNVAGATKGSPKKSCISINIPDSSSPHHQFDEQLNGKDHGGGKSLSSSKDTDYPTNKLISPCHCSGSLKWVHHHCLQQWLSATNSQRCELCKYQFSMTVKYKPIYKWRALNASPSDRRRLICNSVLNLILMICVFWSTYVLIERASSDARYGQIDWSFWTKMCVITIGFIGGVIFLFVQLRLYLSIFIRWRQSNRIIIIRNVDRDANANTNTNDKANNNKCNAVTA</sequence>
<comment type="caution">
    <text evidence="11">The sequence shown here is derived from an EMBL/GenBank/DDBJ whole genome shotgun (WGS) entry which is preliminary data.</text>
</comment>
<evidence type="ECO:0000256" key="4">
    <source>
        <dbReference type="ARBA" id="ARBA00022723"/>
    </source>
</evidence>
<dbReference type="Gene3D" id="3.30.40.10">
    <property type="entry name" value="Zinc/RING finger domain, C3HC4 (zinc finger)"/>
    <property type="match status" value="1"/>
</dbReference>
<comment type="subcellular location">
    <subcellularLocation>
        <location evidence="1">Endomembrane system</location>
        <topology evidence="1">Multi-pass membrane protein</topology>
    </subcellularLocation>
    <subcellularLocation>
        <location evidence="2">Endosome</location>
    </subcellularLocation>
    <subcellularLocation>
        <location evidence="3">Lysosome membrane</location>
    </subcellularLocation>
</comment>
<keyword evidence="12" id="KW-1185">Reference proteome</keyword>
<feature type="domain" description="RING-CH-type" evidence="10">
    <location>
        <begin position="174"/>
        <end position="235"/>
    </location>
</feature>
<keyword evidence="9" id="KW-0812">Transmembrane</keyword>
<dbReference type="InterPro" id="IPR011016">
    <property type="entry name" value="Znf_RING-CH"/>
</dbReference>
<feature type="compositionally biased region" description="Polar residues" evidence="8">
    <location>
        <begin position="23"/>
        <end position="33"/>
    </location>
</feature>
<keyword evidence="4" id="KW-0479">Metal-binding</keyword>
<feature type="transmembrane region" description="Helical" evidence="9">
    <location>
        <begin position="257"/>
        <end position="279"/>
    </location>
</feature>
<keyword evidence="7" id="KW-0391">Immunity</keyword>
<feature type="compositionally biased region" description="Polar residues" evidence="8">
    <location>
        <begin position="153"/>
        <end position="164"/>
    </location>
</feature>
<evidence type="ECO:0000313" key="12">
    <source>
        <dbReference type="Proteomes" id="UP000825002"/>
    </source>
</evidence>
<feature type="compositionally biased region" description="Polar residues" evidence="8">
    <location>
        <begin position="93"/>
        <end position="112"/>
    </location>
</feature>
<evidence type="ECO:0000256" key="2">
    <source>
        <dbReference type="ARBA" id="ARBA00004177"/>
    </source>
</evidence>
<evidence type="ECO:0000256" key="6">
    <source>
        <dbReference type="ARBA" id="ARBA00022833"/>
    </source>
</evidence>
<evidence type="ECO:0000256" key="5">
    <source>
        <dbReference type="ARBA" id="ARBA00022771"/>
    </source>
</evidence>
<name>A0ABQ7SBJ7_9ACAR</name>
<dbReference type="Pfam" id="PF12906">
    <property type="entry name" value="RINGv"/>
    <property type="match status" value="1"/>
</dbReference>
<keyword evidence="9" id="KW-0472">Membrane</keyword>
<dbReference type="PANTHER" id="PTHR45981">
    <property type="entry name" value="LD02310P"/>
    <property type="match status" value="1"/>
</dbReference>
<evidence type="ECO:0000259" key="10">
    <source>
        <dbReference type="PROSITE" id="PS51292"/>
    </source>
</evidence>
<evidence type="ECO:0000313" key="11">
    <source>
        <dbReference type="EMBL" id="KAG9510752.1"/>
    </source>
</evidence>
<evidence type="ECO:0000256" key="7">
    <source>
        <dbReference type="ARBA" id="ARBA00022859"/>
    </source>
</evidence>
<dbReference type="SMART" id="SM00744">
    <property type="entry name" value="RINGv"/>
    <property type="match status" value="1"/>
</dbReference>
<feature type="region of interest" description="Disordered" evidence="8">
    <location>
        <begin position="93"/>
        <end position="189"/>
    </location>
</feature>
<dbReference type="PROSITE" id="PS51292">
    <property type="entry name" value="ZF_RING_CH"/>
    <property type="match status" value="1"/>
</dbReference>
<accession>A0ABQ7SBJ7</accession>